<organism evidence="3 4">
    <name type="scientific">Burkholderia mallei</name>
    <name type="common">Pseudomonas mallei</name>
    <dbReference type="NCBI Taxonomy" id="13373"/>
    <lineage>
        <taxon>Bacteria</taxon>
        <taxon>Pseudomonadati</taxon>
        <taxon>Pseudomonadota</taxon>
        <taxon>Betaproteobacteria</taxon>
        <taxon>Burkholderiales</taxon>
        <taxon>Burkholderiaceae</taxon>
        <taxon>Burkholderia</taxon>
        <taxon>pseudomallei group</taxon>
    </lineage>
</organism>
<dbReference type="Proteomes" id="UP000269379">
    <property type="component" value="Chromosome 1"/>
</dbReference>
<feature type="transmembrane region" description="Helical" evidence="2">
    <location>
        <begin position="52"/>
        <end position="70"/>
    </location>
</feature>
<keyword evidence="2" id="KW-0472">Membrane</keyword>
<evidence type="ECO:0000313" key="3">
    <source>
        <dbReference type="EMBL" id="RPA27004.1"/>
    </source>
</evidence>
<feature type="transmembrane region" description="Helical" evidence="2">
    <location>
        <begin position="123"/>
        <end position="151"/>
    </location>
</feature>
<evidence type="ECO:0000313" key="4">
    <source>
        <dbReference type="Proteomes" id="UP000269379"/>
    </source>
</evidence>
<dbReference type="AlphaFoldDB" id="A0AAX1X8V0"/>
<sequence length="206" mass="22432">MSIVREPSSGRRTRRRTHGYIAGSTRSDGGIAMQRDRHTRWLLTSGDIRKDAPFFGTLGVLIGVAQLVGFRCFHKADWGTKLLFEHIVFDTLIVALIVVWLARIPTEWLRIERKREFPMLDKLIAHVARRAASFAVTAASVVAGVAAVAALSGSPVHAVKFAFFCAYLLSIGEAVLNPLIAPGQSRLNGVAKALLIGMPLGFQLTG</sequence>
<feature type="transmembrane region" description="Helical" evidence="2">
    <location>
        <begin position="82"/>
        <end position="102"/>
    </location>
</feature>
<evidence type="ECO:0000256" key="1">
    <source>
        <dbReference type="SAM" id="MobiDB-lite"/>
    </source>
</evidence>
<accession>A0AAX1X8V0</accession>
<name>A0AAX1X8V0_BURML</name>
<feature type="region of interest" description="Disordered" evidence="1">
    <location>
        <begin position="1"/>
        <end position="26"/>
    </location>
</feature>
<comment type="caution">
    <text evidence="3">The sequence shown here is derived from an EMBL/GenBank/DDBJ whole genome shotgun (WGS) entry which is preliminary data.</text>
</comment>
<reference evidence="4" key="1">
    <citation type="submission" date="2018-10" db="EMBL/GenBank/DDBJ databases">
        <title>FDA dAtabase for Regulatory Grade micrObial Sequences (FDA-ARGOS): Supporting development and validation of Infectious Disease Dx tests.</title>
        <authorList>
            <person name="Minogue T."/>
            <person name="Wolcott M."/>
            <person name="Wasieloski L."/>
            <person name="Aguilar W."/>
            <person name="Moore D."/>
            <person name="Jaissle J."/>
            <person name="Tallon L."/>
            <person name="Sadzewicz L."/>
            <person name="Zhao X."/>
            <person name="Vavikolanu K."/>
            <person name="Mehta A."/>
            <person name="Aluvathingal J."/>
            <person name="Nadendla S."/>
            <person name="Yan Y."/>
            <person name="Sichtig H."/>
        </authorList>
    </citation>
    <scope>NUCLEOTIDE SEQUENCE [LARGE SCALE GENOMIC DNA]</scope>
    <source>
        <strain evidence="4">FDAARGOS_588</strain>
    </source>
</reference>
<feature type="transmembrane region" description="Helical" evidence="2">
    <location>
        <begin position="157"/>
        <end position="176"/>
    </location>
</feature>
<evidence type="ECO:0000256" key="2">
    <source>
        <dbReference type="SAM" id="Phobius"/>
    </source>
</evidence>
<keyword evidence="2" id="KW-1133">Transmembrane helix</keyword>
<protein>
    <submittedName>
        <fullName evidence="3">Uncharacterized protein</fullName>
    </submittedName>
</protein>
<gene>
    <name evidence="3" type="ORF">EGT70_14810</name>
</gene>
<dbReference type="EMBL" id="RKJW01000002">
    <property type="protein sequence ID" value="RPA27004.1"/>
    <property type="molecule type" value="Genomic_DNA"/>
</dbReference>
<proteinExistence type="predicted"/>
<keyword evidence="2" id="KW-0812">Transmembrane</keyword>